<dbReference type="AlphaFoldDB" id="A0AAD4KT50"/>
<dbReference type="RefSeq" id="XP_046073225.1">
    <property type="nucleotide sequence ID" value="XM_046218168.1"/>
</dbReference>
<proteinExistence type="predicted"/>
<comment type="caution">
    <text evidence="2">The sequence shown here is derived from an EMBL/GenBank/DDBJ whole genome shotgun (WGS) entry which is preliminary data.</text>
</comment>
<dbReference type="InterPro" id="IPR029058">
    <property type="entry name" value="AB_hydrolase_fold"/>
</dbReference>
<keyword evidence="2" id="KW-0378">Hydrolase</keyword>
<dbReference type="InterPro" id="IPR000073">
    <property type="entry name" value="AB_hydrolase_1"/>
</dbReference>
<dbReference type="PANTHER" id="PTHR37017">
    <property type="entry name" value="AB HYDROLASE-1 DOMAIN-CONTAINING PROTEIN-RELATED"/>
    <property type="match status" value="1"/>
</dbReference>
<dbReference type="GO" id="GO:0016787">
    <property type="term" value="F:hydrolase activity"/>
    <property type="evidence" value="ECO:0007669"/>
    <property type="project" value="UniProtKB-KW"/>
</dbReference>
<organism evidence="2 3">
    <name type="scientific">Talaromyces proteolyticus</name>
    <dbReference type="NCBI Taxonomy" id="1131652"/>
    <lineage>
        <taxon>Eukaryota</taxon>
        <taxon>Fungi</taxon>
        <taxon>Dikarya</taxon>
        <taxon>Ascomycota</taxon>
        <taxon>Pezizomycotina</taxon>
        <taxon>Eurotiomycetes</taxon>
        <taxon>Eurotiomycetidae</taxon>
        <taxon>Eurotiales</taxon>
        <taxon>Trichocomaceae</taxon>
        <taxon>Talaromyces</taxon>
        <taxon>Talaromyces sect. Bacilispori</taxon>
    </lineage>
</organism>
<gene>
    <name evidence="2" type="ORF">BGW36DRAFT_396449</name>
</gene>
<dbReference type="Proteomes" id="UP001201262">
    <property type="component" value="Unassembled WGS sequence"/>
</dbReference>
<accession>A0AAD4KT50</accession>
<dbReference type="Pfam" id="PF12697">
    <property type="entry name" value="Abhydrolase_6"/>
    <property type="match status" value="1"/>
</dbReference>
<evidence type="ECO:0000259" key="1">
    <source>
        <dbReference type="Pfam" id="PF12697"/>
    </source>
</evidence>
<feature type="domain" description="AB hydrolase-1" evidence="1">
    <location>
        <begin position="11"/>
        <end position="247"/>
    </location>
</feature>
<dbReference type="EMBL" id="JAJTJA010000005">
    <property type="protein sequence ID" value="KAH8698761.1"/>
    <property type="molecule type" value="Genomic_DNA"/>
</dbReference>
<dbReference type="SUPFAM" id="SSF53474">
    <property type="entry name" value="alpha/beta-Hydrolases"/>
    <property type="match status" value="1"/>
</dbReference>
<dbReference type="GeneID" id="70248455"/>
<protein>
    <submittedName>
        <fullName evidence="2">Alpha/beta hydrolase fold-1</fullName>
    </submittedName>
</protein>
<sequence>MSSPQGKKPTILFVPGSFCPPFFYTSVSDALERDGYETVIEPLLSANRAPPDPAATMYEDASILSSRIATLCDENKDVVLVMHSYGGVVGSEASKGLSKKGREAAGKKGGITKLIYVTAVVPEIGQSLKDVMGDLLPSHLIVEGEYMSHVIEPSAAITFSDIPLDEGVEWVKKMSLHSVRSFAEPLTYAGYMDIPSTFIFCEQDQILPLDFQRRRVQTIERCSGHSLATLSLVAGHCPNVSRPIDLAKTIQKALVDS</sequence>
<dbReference type="InterPro" id="IPR052897">
    <property type="entry name" value="Sec-Metab_Biosynth_Hydrolase"/>
</dbReference>
<dbReference type="PANTHER" id="PTHR37017:SF13">
    <property type="entry name" value="AB HYDROLASE-1 DOMAIN-CONTAINING PROTEIN"/>
    <property type="match status" value="1"/>
</dbReference>
<evidence type="ECO:0000313" key="2">
    <source>
        <dbReference type="EMBL" id="KAH8698761.1"/>
    </source>
</evidence>
<name>A0AAD4KT50_9EURO</name>
<evidence type="ECO:0000313" key="3">
    <source>
        <dbReference type="Proteomes" id="UP001201262"/>
    </source>
</evidence>
<keyword evidence="3" id="KW-1185">Reference proteome</keyword>
<dbReference type="Gene3D" id="3.40.50.1820">
    <property type="entry name" value="alpha/beta hydrolase"/>
    <property type="match status" value="1"/>
</dbReference>
<reference evidence="2" key="1">
    <citation type="submission" date="2021-12" db="EMBL/GenBank/DDBJ databases">
        <title>Convergent genome expansion in fungi linked to evolution of root-endophyte symbiosis.</title>
        <authorList>
            <consortium name="DOE Joint Genome Institute"/>
            <person name="Ke Y.-H."/>
            <person name="Bonito G."/>
            <person name="Liao H.-L."/>
            <person name="Looney B."/>
            <person name="Rojas-Flechas A."/>
            <person name="Nash J."/>
            <person name="Hameed K."/>
            <person name="Schadt C."/>
            <person name="Martin F."/>
            <person name="Crous P.W."/>
            <person name="Miettinen O."/>
            <person name="Magnuson J.K."/>
            <person name="Labbe J."/>
            <person name="Jacobson D."/>
            <person name="Doktycz M.J."/>
            <person name="Veneault-Fourrey C."/>
            <person name="Kuo A."/>
            <person name="Mondo S."/>
            <person name="Calhoun S."/>
            <person name="Riley R."/>
            <person name="Ohm R."/>
            <person name="LaButti K."/>
            <person name="Andreopoulos B."/>
            <person name="Pangilinan J."/>
            <person name="Nolan M."/>
            <person name="Tritt A."/>
            <person name="Clum A."/>
            <person name="Lipzen A."/>
            <person name="Daum C."/>
            <person name="Barry K."/>
            <person name="Grigoriev I.V."/>
            <person name="Vilgalys R."/>
        </authorList>
    </citation>
    <scope>NUCLEOTIDE SEQUENCE</scope>
    <source>
        <strain evidence="2">PMI_201</strain>
    </source>
</reference>